<accession>A0A0K0XZT0</accession>
<dbReference type="SMART" id="SM00267">
    <property type="entry name" value="GGDEF"/>
    <property type="match status" value="1"/>
</dbReference>
<dbReference type="EMBL" id="CP012154">
    <property type="protein sequence ID" value="AKS43193.1"/>
    <property type="molecule type" value="Genomic_DNA"/>
</dbReference>
<dbReference type="GO" id="GO:0005886">
    <property type="term" value="C:plasma membrane"/>
    <property type="evidence" value="ECO:0007669"/>
    <property type="project" value="TreeGrafter"/>
</dbReference>
<dbReference type="CDD" id="cd01949">
    <property type="entry name" value="GGDEF"/>
    <property type="match status" value="1"/>
</dbReference>
<dbReference type="NCBIfam" id="TIGR00254">
    <property type="entry name" value="GGDEF"/>
    <property type="match status" value="1"/>
</dbReference>
<sequence>MARVEPRDDADLDAARGSDFGAWQRELRVPQIRHVAFLTAGLYLLYALLEWRLAEAGTLSQWQMLRGLSIAAILISIGLLSFQPRYHAPMRALLLIAPVLAISGNLLLSLGDQDFVSYAPELYLALIWTFSVSGLTLGPATVSALISTSLILAFTALYGNDQTLPDLHLLWVGSAFAFGLLGAAQLERSSREMFLAQAQLQRQATFDDLTGLWNRRQLRDELAREIARSERNAAPLALIMLDIDHFKRVNDEHGHAAGDVLLRELAELLQHQVRGVDAVGRFGGEEFLIVLPDTRVDAARTVAEKLRATIESNAFSVGGTCTASFGVAEYRPSESLDAFIQRADAALYGAKRAGRNRVWVSGD</sequence>
<organism evidence="4 5">
    <name type="scientific">Wenzhouxiangella marina</name>
    <dbReference type="NCBI Taxonomy" id="1579979"/>
    <lineage>
        <taxon>Bacteria</taxon>
        <taxon>Pseudomonadati</taxon>
        <taxon>Pseudomonadota</taxon>
        <taxon>Gammaproteobacteria</taxon>
        <taxon>Chromatiales</taxon>
        <taxon>Wenzhouxiangellaceae</taxon>
        <taxon>Wenzhouxiangella</taxon>
    </lineage>
</organism>
<dbReference type="InterPro" id="IPR043128">
    <property type="entry name" value="Rev_trsase/Diguanyl_cyclase"/>
</dbReference>
<dbReference type="InterPro" id="IPR050469">
    <property type="entry name" value="Diguanylate_Cyclase"/>
</dbReference>
<dbReference type="SUPFAM" id="SSF55073">
    <property type="entry name" value="Nucleotide cyclase"/>
    <property type="match status" value="1"/>
</dbReference>
<dbReference type="GO" id="GO:1902201">
    <property type="term" value="P:negative regulation of bacterial-type flagellum-dependent cell motility"/>
    <property type="evidence" value="ECO:0007669"/>
    <property type="project" value="TreeGrafter"/>
</dbReference>
<comment type="cofactor">
    <cofactor evidence="1">
        <name>Mg(2+)</name>
        <dbReference type="ChEBI" id="CHEBI:18420"/>
    </cofactor>
</comment>
<dbReference type="OrthoDB" id="9812260at2"/>
<dbReference type="InterPro" id="IPR029787">
    <property type="entry name" value="Nucleotide_cyclase"/>
</dbReference>
<evidence type="ECO:0000313" key="5">
    <source>
        <dbReference type="Proteomes" id="UP000066624"/>
    </source>
</evidence>
<name>A0A0K0XZT0_9GAMM</name>
<comment type="catalytic activity">
    <reaction evidence="3">
        <text>2 GTP = 3',3'-c-di-GMP + 2 diphosphate</text>
        <dbReference type="Rhea" id="RHEA:24898"/>
        <dbReference type="ChEBI" id="CHEBI:33019"/>
        <dbReference type="ChEBI" id="CHEBI:37565"/>
        <dbReference type="ChEBI" id="CHEBI:58805"/>
        <dbReference type="EC" id="2.7.7.65"/>
    </reaction>
</comment>
<dbReference type="FunFam" id="3.30.70.270:FF:000001">
    <property type="entry name" value="Diguanylate cyclase domain protein"/>
    <property type="match status" value="1"/>
</dbReference>
<dbReference type="Proteomes" id="UP000066624">
    <property type="component" value="Chromosome"/>
</dbReference>
<dbReference type="Gene3D" id="3.30.70.270">
    <property type="match status" value="1"/>
</dbReference>
<keyword evidence="5" id="KW-1185">Reference proteome</keyword>
<dbReference type="STRING" id="1579979.WM2015_2836"/>
<dbReference type="PROSITE" id="PS50887">
    <property type="entry name" value="GGDEF"/>
    <property type="match status" value="1"/>
</dbReference>
<protein>
    <recommendedName>
        <fullName evidence="2">diguanylate cyclase</fullName>
        <ecNumber evidence="2">2.7.7.65</ecNumber>
    </recommendedName>
</protein>
<dbReference type="AlphaFoldDB" id="A0A0K0XZT0"/>
<dbReference type="GO" id="GO:0052621">
    <property type="term" value="F:diguanylate cyclase activity"/>
    <property type="evidence" value="ECO:0007669"/>
    <property type="project" value="UniProtKB-EC"/>
</dbReference>
<dbReference type="EC" id="2.7.7.65" evidence="2"/>
<dbReference type="InterPro" id="IPR000160">
    <property type="entry name" value="GGDEF_dom"/>
</dbReference>
<dbReference type="GO" id="GO:0043709">
    <property type="term" value="P:cell adhesion involved in single-species biofilm formation"/>
    <property type="evidence" value="ECO:0007669"/>
    <property type="project" value="TreeGrafter"/>
</dbReference>
<evidence type="ECO:0000256" key="1">
    <source>
        <dbReference type="ARBA" id="ARBA00001946"/>
    </source>
</evidence>
<dbReference type="RefSeq" id="WP_049726698.1">
    <property type="nucleotide sequence ID" value="NZ_CP012154.1"/>
</dbReference>
<dbReference type="PANTHER" id="PTHR45138:SF9">
    <property type="entry name" value="DIGUANYLATE CYCLASE DGCM-RELATED"/>
    <property type="match status" value="1"/>
</dbReference>
<reference evidence="4 5" key="1">
    <citation type="submission" date="2015-07" db="EMBL/GenBank/DDBJ databases">
        <authorList>
            <person name="Noorani M."/>
        </authorList>
    </citation>
    <scope>NUCLEOTIDE SEQUENCE [LARGE SCALE GENOMIC DNA]</scope>
    <source>
        <strain evidence="4 5">KCTC 42284</strain>
    </source>
</reference>
<gene>
    <name evidence="4" type="ORF">WM2015_2836</name>
</gene>
<dbReference type="KEGG" id="wma:WM2015_2836"/>
<dbReference type="PANTHER" id="PTHR45138">
    <property type="entry name" value="REGULATORY COMPONENTS OF SENSORY TRANSDUCTION SYSTEM"/>
    <property type="match status" value="1"/>
</dbReference>
<dbReference type="Pfam" id="PF00990">
    <property type="entry name" value="GGDEF"/>
    <property type="match status" value="1"/>
</dbReference>
<proteinExistence type="predicted"/>
<evidence type="ECO:0000313" key="4">
    <source>
        <dbReference type="EMBL" id="AKS43193.1"/>
    </source>
</evidence>
<evidence type="ECO:0000256" key="3">
    <source>
        <dbReference type="ARBA" id="ARBA00034247"/>
    </source>
</evidence>
<evidence type="ECO:0000256" key="2">
    <source>
        <dbReference type="ARBA" id="ARBA00012528"/>
    </source>
</evidence>